<sequence>MTRISRTLKKRKNRPAVLTPEREERRLLDYNRGFEAGYARGMEAGRQSFGKDFDGTSIIIPTYNRKDLLQQCLESIEAHTAPPYEIIVVDNGSTDGTADLLRLRRGPVRLAIHPQNLGFARAINTGLLMAKGRTIVLLNNDVLVTERWLDQMLNCLRHFPGAAAVGPVTNYISGEQQIDVPYEDVTDMPSFAAAYNKADAEKWRMTNRLVGFCLLLPRNTFEQVGYFDEGYEIGNFEDDDWIARLRLQAKMMVIAGDTFVHHYGSMTMKGLGEQGFAAVNSRNEKFYSEKWGELQELYRQMSDLHASGADPLKGRRAADFFPTHTWVQAGSGKMYWLENGVRHPLDGTWTANDGQKQAPPRLSVVDLLQLPSGPARSLQDKRLSASDTASRLQDGEVVHSTNGRMYQIDRGTRREIVSLYTCRSWGLQPRPELISYEEVQDIPIGLPILPPPMLRSEDL</sequence>
<evidence type="ECO:0000313" key="7">
    <source>
        <dbReference type="Proteomes" id="UP001597262"/>
    </source>
</evidence>
<name>A0ABW3S1C7_9BACL</name>
<dbReference type="RefSeq" id="WP_379320785.1">
    <property type="nucleotide sequence ID" value="NZ_JBHTLM010000015.1"/>
</dbReference>
<evidence type="ECO:0000259" key="5">
    <source>
        <dbReference type="Pfam" id="PF00535"/>
    </source>
</evidence>
<dbReference type="EMBL" id="JBHTLM010000015">
    <property type="protein sequence ID" value="MFD1178293.1"/>
    <property type="molecule type" value="Genomic_DNA"/>
</dbReference>
<feature type="domain" description="Glycosyltransferase 2-like" evidence="5">
    <location>
        <begin position="57"/>
        <end position="183"/>
    </location>
</feature>
<evidence type="ECO:0000313" key="6">
    <source>
        <dbReference type="EMBL" id="MFD1178293.1"/>
    </source>
</evidence>
<comment type="similarity">
    <text evidence="2">Belongs to the glycosyltransferase 2 family.</text>
</comment>
<dbReference type="InterPro" id="IPR029044">
    <property type="entry name" value="Nucleotide-diphossugar_trans"/>
</dbReference>
<dbReference type="CDD" id="cd04186">
    <property type="entry name" value="GT_2_like_c"/>
    <property type="match status" value="1"/>
</dbReference>
<gene>
    <name evidence="6" type="ORF">ACFQ3W_18615</name>
</gene>
<dbReference type="PANTHER" id="PTHR43179:SF12">
    <property type="entry name" value="GALACTOFURANOSYLTRANSFERASE GLFT2"/>
    <property type="match status" value="1"/>
</dbReference>
<comment type="caution">
    <text evidence="6">The sequence shown here is derived from an EMBL/GenBank/DDBJ whole genome shotgun (WGS) entry which is preliminary data.</text>
</comment>
<dbReference type="GO" id="GO:0016757">
    <property type="term" value="F:glycosyltransferase activity"/>
    <property type="evidence" value="ECO:0007669"/>
    <property type="project" value="UniProtKB-KW"/>
</dbReference>
<dbReference type="PANTHER" id="PTHR43179">
    <property type="entry name" value="RHAMNOSYLTRANSFERASE WBBL"/>
    <property type="match status" value="1"/>
</dbReference>
<evidence type="ECO:0000256" key="4">
    <source>
        <dbReference type="ARBA" id="ARBA00022679"/>
    </source>
</evidence>
<evidence type="ECO:0000256" key="3">
    <source>
        <dbReference type="ARBA" id="ARBA00022676"/>
    </source>
</evidence>
<evidence type="ECO:0000256" key="1">
    <source>
        <dbReference type="ARBA" id="ARBA00004776"/>
    </source>
</evidence>
<comment type="pathway">
    <text evidence="1">Cell wall biogenesis; cell wall polysaccharide biosynthesis.</text>
</comment>
<dbReference type="Pfam" id="PF00535">
    <property type="entry name" value="Glycos_transf_2"/>
    <property type="match status" value="1"/>
</dbReference>
<evidence type="ECO:0000256" key="2">
    <source>
        <dbReference type="ARBA" id="ARBA00006739"/>
    </source>
</evidence>
<dbReference type="Proteomes" id="UP001597262">
    <property type="component" value="Unassembled WGS sequence"/>
</dbReference>
<protein>
    <submittedName>
        <fullName evidence="6">Glycosyltransferase family 2 protein</fullName>
        <ecNumber evidence="6">2.4.-.-</ecNumber>
    </submittedName>
</protein>
<keyword evidence="7" id="KW-1185">Reference proteome</keyword>
<keyword evidence="3 6" id="KW-0328">Glycosyltransferase</keyword>
<dbReference type="InterPro" id="IPR001173">
    <property type="entry name" value="Glyco_trans_2-like"/>
</dbReference>
<dbReference type="SUPFAM" id="SSF53448">
    <property type="entry name" value="Nucleotide-diphospho-sugar transferases"/>
    <property type="match status" value="1"/>
</dbReference>
<accession>A0ABW3S1C7</accession>
<dbReference type="Gene3D" id="3.90.550.10">
    <property type="entry name" value="Spore Coat Polysaccharide Biosynthesis Protein SpsA, Chain A"/>
    <property type="match status" value="1"/>
</dbReference>
<proteinExistence type="inferred from homology"/>
<dbReference type="EC" id="2.4.-.-" evidence="6"/>
<organism evidence="6 7">
    <name type="scientific">Paenibacillus puldeungensis</name>
    <dbReference type="NCBI Taxonomy" id="696536"/>
    <lineage>
        <taxon>Bacteria</taxon>
        <taxon>Bacillati</taxon>
        <taxon>Bacillota</taxon>
        <taxon>Bacilli</taxon>
        <taxon>Bacillales</taxon>
        <taxon>Paenibacillaceae</taxon>
        <taxon>Paenibacillus</taxon>
    </lineage>
</organism>
<reference evidence="7" key="1">
    <citation type="journal article" date="2019" name="Int. J. Syst. Evol. Microbiol.">
        <title>The Global Catalogue of Microorganisms (GCM) 10K type strain sequencing project: providing services to taxonomists for standard genome sequencing and annotation.</title>
        <authorList>
            <consortium name="The Broad Institute Genomics Platform"/>
            <consortium name="The Broad Institute Genome Sequencing Center for Infectious Disease"/>
            <person name="Wu L."/>
            <person name="Ma J."/>
        </authorList>
    </citation>
    <scope>NUCLEOTIDE SEQUENCE [LARGE SCALE GENOMIC DNA]</scope>
    <source>
        <strain evidence="7">CCUG 59189</strain>
    </source>
</reference>
<keyword evidence="4 6" id="KW-0808">Transferase</keyword>